<feature type="domain" description="Cell wall protein YJL171C/Tos1 C-terminal" evidence="10">
    <location>
        <begin position="192"/>
        <end position="415"/>
    </location>
</feature>
<keyword evidence="4 9" id="KW-0732">Signal</keyword>
<feature type="domain" description="Cell wall protein YJL171C/Tos1 N-terminal" evidence="11">
    <location>
        <begin position="34"/>
        <end position="96"/>
    </location>
</feature>
<feature type="region of interest" description="Disordered" evidence="8">
    <location>
        <begin position="155"/>
        <end position="184"/>
    </location>
</feature>
<feature type="chain" id="PRO_5042606638" description="glucan endo-1,3-beta-D-glucosidase" evidence="9">
    <location>
        <begin position="17"/>
        <end position="438"/>
    </location>
</feature>
<feature type="compositionally biased region" description="Basic residues" evidence="8">
    <location>
        <begin position="102"/>
        <end position="126"/>
    </location>
</feature>
<protein>
    <recommendedName>
        <fullName evidence="3">glucan endo-1,3-beta-D-glucosidase</fullName>
        <ecNumber evidence="3">3.2.1.39</ecNumber>
    </recommendedName>
</protein>
<evidence type="ECO:0000256" key="4">
    <source>
        <dbReference type="ARBA" id="ARBA00022729"/>
    </source>
</evidence>
<sequence length="438" mass="46718">MRTVFAAATLLATTAAQDSACVDDGGNFYCQLVNAITYTSVGGNGTYNRVTSMDSTSGACASSPYDYSGSMTPLDEEISWHIRGPTILKQFAAYTPGSATVKKSRRSEHMRRHVQGSVTNHKHRAHRVEERQVGATVTATIDGIVQSWINEYDGTPSEATSIPEVDSPSGTEAPVSVSNGTDSSNATLVGNGWGRNAFYHADNQTSEGLVFLNHFGGSGSGVFDYSFGNSLSYAGADGTCGAASPETLACTTLPSSAEVVLMSDQQCEGDDCGYVRPGTVAHHGWDGARKAFFFEFQMPDTGETTDNIYDPVNMPAIWILNAQIPRTLQYGNADCSCWGSGCGEFDMFEVLSPGSTKAKSTLHGNKAGGDSNYFDRPLDQPIKVGMVMYDDNIHIKVLDDDAEFPSVMDEETINEILGSTMEASLLVSLFSLAESAAG</sequence>
<dbReference type="AlphaFoldDB" id="A0AAJ0DD85"/>
<comment type="caution">
    <text evidence="12">The sequence shown here is derived from an EMBL/GenBank/DDBJ whole genome shotgun (WGS) entry which is preliminary data.</text>
</comment>
<evidence type="ECO:0000259" key="11">
    <source>
        <dbReference type="Pfam" id="PF10290"/>
    </source>
</evidence>
<comment type="catalytic activity">
    <reaction evidence="1">
        <text>Hydrolysis of (1-&gt;3)-beta-D-glucosidic linkages in (1-&gt;3)-beta-D-glucans.</text>
        <dbReference type="EC" id="3.2.1.39"/>
    </reaction>
</comment>
<dbReference type="Pfam" id="PF10287">
    <property type="entry name" value="YJL171C_Tos1_C"/>
    <property type="match status" value="1"/>
</dbReference>
<gene>
    <name evidence="12" type="primary">TOS1</name>
    <name evidence="12" type="ORF">LTR09_010903</name>
</gene>
<keyword evidence="7" id="KW-0961">Cell wall biogenesis/degradation</keyword>
<organism evidence="12 13">
    <name type="scientific">Extremus antarcticus</name>
    <dbReference type="NCBI Taxonomy" id="702011"/>
    <lineage>
        <taxon>Eukaryota</taxon>
        <taxon>Fungi</taxon>
        <taxon>Dikarya</taxon>
        <taxon>Ascomycota</taxon>
        <taxon>Pezizomycotina</taxon>
        <taxon>Dothideomycetes</taxon>
        <taxon>Dothideomycetidae</taxon>
        <taxon>Mycosphaerellales</taxon>
        <taxon>Extremaceae</taxon>
        <taxon>Extremus</taxon>
    </lineage>
</organism>
<evidence type="ECO:0000256" key="2">
    <source>
        <dbReference type="ARBA" id="ARBA00006055"/>
    </source>
</evidence>
<feature type="region of interest" description="Disordered" evidence="8">
    <location>
        <begin position="98"/>
        <end position="126"/>
    </location>
</feature>
<name>A0AAJ0DD85_9PEZI</name>
<evidence type="ECO:0000313" key="13">
    <source>
        <dbReference type="Proteomes" id="UP001271007"/>
    </source>
</evidence>
<evidence type="ECO:0000256" key="8">
    <source>
        <dbReference type="SAM" id="MobiDB-lite"/>
    </source>
</evidence>
<dbReference type="InterPro" id="IPR018805">
    <property type="entry name" value="YJL171C/Tos1_C"/>
</dbReference>
<dbReference type="GO" id="GO:0071555">
    <property type="term" value="P:cell wall organization"/>
    <property type="evidence" value="ECO:0007669"/>
    <property type="project" value="UniProtKB-KW"/>
</dbReference>
<dbReference type="GO" id="GO:0042973">
    <property type="term" value="F:glucan endo-1,3-beta-D-glucosidase activity"/>
    <property type="evidence" value="ECO:0007669"/>
    <property type="project" value="UniProtKB-EC"/>
</dbReference>
<keyword evidence="13" id="KW-1185">Reference proteome</keyword>
<dbReference type="GO" id="GO:0009277">
    <property type="term" value="C:fungal-type cell wall"/>
    <property type="evidence" value="ECO:0007669"/>
    <property type="project" value="TreeGrafter"/>
</dbReference>
<dbReference type="Pfam" id="PF10290">
    <property type="entry name" value="YJL171C_Tos1_N"/>
    <property type="match status" value="1"/>
</dbReference>
<dbReference type="PANTHER" id="PTHR31737">
    <property type="entry name" value="PROTEIN TOS1"/>
    <property type="match status" value="1"/>
</dbReference>
<evidence type="ECO:0000256" key="7">
    <source>
        <dbReference type="ARBA" id="ARBA00023316"/>
    </source>
</evidence>
<evidence type="ECO:0000313" key="12">
    <source>
        <dbReference type="EMBL" id="KAK3047645.1"/>
    </source>
</evidence>
<proteinExistence type="inferred from homology"/>
<evidence type="ECO:0000256" key="3">
    <source>
        <dbReference type="ARBA" id="ARBA00012780"/>
    </source>
</evidence>
<dbReference type="InterPro" id="IPR018807">
    <property type="entry name" value="YJL171C/Tos1_N"/>
</dbReference>
<feature type="signal peptide" evidence="9">
    <location>
        <begin position="1"/>
        <end position="16"/>
    </location>
</feature>
<dbReference type="Proteomes" id="UP001271007">
    <property type="component" value="Unassembled WGS sequence"/>
</dbReference>
<reference evidence="12" key="1">
    <citation type="submission" date="2023-04" db="EMBL/GenBank/DDBJ databases">
        <title>Black Yeasts Isolated from many extreme environments.</title>
        <authorList>
            <person name="Coleine C."/>
            <person name="Stajich J.E."/>
            <person name="Selbmann L."/>
        </authorList>
    </citation>
    <scope>NUCLEOTIDE SEQUENCE</scope>
    <source>
        <strain evidence="12">CCFEE 5312</strain>
    </source>
</reference>
<evidence type="ECO:0000259" key="10">
    <source>
        <dbReference type="Pfam" id="PF10287"/>
    </source>
</evidence>
<dbReference type="EMBL" id="JAWDJX010000058">
    <property type="protein sequence ID" value="KAK3047645.1"/>
    <property type="molecule type" value="Genomic_DNA"/>
</dbReference>
<dbReference type="PANTHER" id="PTHR31737:SF2">
    <property type="entry name" value="PROTEIN TOS1"/>
    <property type="match status" value="1"/>
</dbReference>
<evidence type="ECO:0000256" key="6">
    <source>
        <dbReference type="ARBA" id="ARBA00023295"/>
    </source>
</evidence>
<comment type="similarity">
    <text evidence="2">Belongs to the PGA52 family.</text>
</comment>
<accession>A0AAJ0DD85</accession>
<evidence type="ECO:0000256" key="9">
    <source>
        <dbReference type="SAM" id="SignalP"/>
    </source>
</evidence>
<evidence type="ECO:0000256" key="5">
    <source>
        <dbReference type="ARBA" id="ARBA00022801"/>
    </source>
</evidence>
<keyword evidence="5" id="KW-0378">Hydrolase</keyword>
<keyword evidence="6" id="KW-0326">Glycosidase</keyword>
<evidence type="ECO:0000256" key="1">
    <source>
        <dbReference type="ARBA" id="ARBA00000382"/>
    </source>
</evidence>
<dbReference type="EC" id="3.2.1.39" evidence="3"/>